<name>A0A1F5QDI6_9BACT</name>
<protein>
    <recommendedName>
        <fullName evidence="6">O-antigen ligase-related domain-containing protein</fullName>
    </recommendedName>
</protein>
<feature type="transmembrane region" description="Helical" evidence="5">
    <location>
        <begin position="376"/>
        <end position="395"/>
    </location>
</feature>
<reference evidence="7 8" key="1">
    <citation type="journal article" date="2016" name="Nat. Commun.">
        <title>Thousands of microbial genomes shed light on interconnected biogeochemical processes in an aquifer system.</title>
        <authorList>
            <person name="Anantharaman K."/>
            <person name="Brown C.T."/>
            <person name="Hug L.A."/>
            <person name="Sharon I."/>
            <person name="Castelle C.J."/>
            <person name="Probst A.J."/>
            <person name="Thomas B.C."/>
            <person name="Singh A."/>
            <person name="Wilkins M.J."/>
            <person name="Karaoz U."/>
            <person name="Brodie E.L."/>
            <person name="Williams K.H."/>
            <person name="Hubbard S.S."/>
            <person name="Banfield J.F."/>
        </authorList>
    </citation>
    <scope>NUCLEOTIDE SEQUENCE [LARGE SCALE GENOMIC DNA]</scope>
</reference>
<evidence type="ECO:0000256" key="4">
    <source>
        <dbReference type="ARBA" id="ARBA00023136"/>
    </source>
</evidence>
<dbReference type="InterPro" id="IPR007016">
    <property type="entry name" value="O-antigen_ligase-rel_domated"/>
</dbReference>
<evidence type="ECO:0000313" key="8">
    <source>
        <dbReference type="Proteomes" id="UP000177235"/>
    </source>
</evidence>
<feature type="transmembrane region" description="Helical" evidence="5">
    <location>
        <begin position="215"/>
        <end position="231"/>
    </location>
</feature>
<keyword evidence="4 5" id="KW-0472">Membrane</keyword>
<dbReference type="Pfam" id="PF04932">
    <property type="entry name" value="Wzy_C"/>
    <property type="match status" value="1"/>
</dbReference>
<dbReference type="PANTHER" id="PTHR37422:SF13">
    <property type="entry name" value="LIPOPOLYSACCHARIDE BIOSYNTHESIS PROTEIN PA4999-RELATED"/>
    <property type="match status" value="1"/>
</dbReference>
<evidence type="ECO:0000256" key="1">
    <source>
        <dbReference type="ARBA" id="ARBA00004141"/>
    </source>
</evidence>
<evidence type="ECO:0000256" key="3">
    <source>
        <dbReference type="ARBA" id="ARBA00022989"/>
    </source>
</evidence>
<feature type="transmembrane region" description="Helical" evidence="5">
    <location>
        <begin position="115"/>
        <end position="137"/>
    </location>
</feature>
<proteinExistence type="predicted"/>
<organism evidence="7 8">
    <name type="scientific">Candidatus Doudnabacteria bacterium RIFCSPLOWO2_02_FULL_48_13</name>
    <dbReference type="NCBI Taxonomy" id="1817845"/>
    <lineage>
        <taxon>Bacteria</taxon>
        <taxon>Candidatus Doudnaibacteriota</taxon>
    </lineage>
</organism>
<feature type="transmembrane region" description="Helical" evidence="5">
    <location>
        <begin position="237"/>
        <end position="253"/>
    </location>
</feature>
<comment type="subcellular location">
    <subcellularLocation>
        <location evidence="1">Membrane</location>
        <topology evidence="1">Multi-pass membrane protein</topology>
    </subcellularLocation>
</comment>
<feature type="transmembrane region" description="Helical" evidence="5">
    <location>
        <begin position="345"/>
        <end position="364"/>
    </location>
</feature>
<feature type="transmembrane region" description="Helical" evidence="5">
    <location>
        <begin position="90"/>
        <end position="109"/>
    </location>
</feature>
<dbReference type="InterPro" id="IPR051533">
    <property type="entry name" value="WaaL-like"/>
</dbReference>
<feature type="domain" description="O-antigen ligase-related" evidence="6">
    <location>
        <begin position="219"/>
        <end position="356"/>
    </location>
</feature>
<keyword evidence="2 5" id="KW-0812">Transmembrane</keyword>
<feature type="transmembrane region" description="Helical" evidence="5">
    <location>
        <begin position="260"/>
        <end position="277"/>
    </location>
</feature>
<feature type="transmembrane region" description="Helical" evidence="5">
    <location>
        <begin position="189"/>
        <end position="208"/>
    </location>
</feature>
<accession>A0A1F5QDI6</accession>
<feature type="transmembrane region" description="Helical" evidence="5">
    <location>
        <begin position="407"/>
        <end position="424"/>
    </location>
</feature>
<dbReference type="GO" id="GO:0016020">
    <property type="term" value="C:membrane"/>
    <property type="evidence" value="ECO:0007669"/>
    <property type="project" value="UniProtKB-SubCell"/>
</dbReference>
<comment type="caution">
    <text evidence="7">The sequence shown here is derived from an EMBL/GenBank/DDBJ whole genome shotgun (WGS) entry which is preliminary data.</text>
</comment>
<evidence type="ECO:0000256" key="2">
    <source>
        <dbReference type="ARBA" id="ARBA00022692"/>
    </source>
</evidence>
<dbReference type="AlphaFoldDB" id="A0A1F5QDI6"/>
<dbReference type="PANTHER" id="PTHR37422">
    <property type="entry name" value="TEICHURONIC ACID BIOSYNTHESIS PROTEIN TUAE"/>
    <property type="match status" value="1"/>
</dbReference>
<dbReference type="EMBL" id="MFFF01000013">
    <property type="protein sequence ID" value="OGE99830.1"/>
    <property type="molecule type" value="Genomic_DNA"/>
</dbReference>
<feature type="transmembrane region" description="Helical" evidence="5">
    <location>
        <begin position="48"/>
        <end position="69"/>
    </location>
</feature>
<evidence type="ECO:0000256" key="5">
    <source>
        <dbReference type="SAM" id="Phobius"/>
    </source>
</evidence>
<evidence type="ECO:0000259" key="6">
    <source>
        <dbReference type="Pfam" id="PF04932"/>
    </source>
</evidence>
<sequence length="427" mass="47549">MFELGIAIGLLFFLILSIIKRELGIYLIILLLPTYQIRFEVFGIPATFLEAIILTMAAVVSFSIILSLRTQGRAAISELLRRTAPRNDKTVSIFIFLFLLAAGISVFVAPDTVRAAGIFKAYFFEAVLFYFLVRVVIDTREKLENAFRAVSYLVLYLSVFGLYQFATLANLPSSWWAVDVASRRIVSLLNHPNALALVLGPLLAMLIIKRYKNKLARAAIIFGAIAFYLTFSRAGWLAFVATIGGFLVMNSVTRKNLQKSFVVIVAAAILVLAIPFSRAKLLELTRADDPSKQNRYVLWSAAADILKQHPLTGVGLMGFREAYKSYPLGPDRVVQNYPHNFFLNFWLETGLLGLLSMLGLLILFAKKIRALARTEYRGLALAAAAGMTMIVLHSLVDVSYFKNDLAVLFWLIYSLPFVSIFSSPSSA</sequence>
<dbReference type="Proteomes" id="UP000177235">
    <property type="component" value="Unassembled WGS sequence"/>
</dbReference>
<keyword evidence="3 5" id="KW-1133">Transmembrane helix</keyword>
<feature type="transmembrane region" description="Helical" evidence="5">
    <location>
        <begin position="149"/>
        <end position="169"/>
    </location>
</feature>
<evidence type="ECO:0000313" key="7">
    <source>
        <dbReference type="EMBL" id="OGE99830.1"/>
    </source>
</evidence>
<gene>
    <name evidence="7" type="ORF">A3J05_02475</name>
</gene>